<evidence type="ECO:0000313" key="3">
    <source>
        <dbReference type="Proteomes" id="UP000230233"/>
    </source>
</evidence>
<organism evidence="2 3">
    <name type="scientific">Caenorhabditis nigoni</name>
    <dbReference type="NCBI Taxonomy" id="1611254"/>
    <lineage>
        <taxon>Eukaryota</taxon>
        <taxon>Metazoa</taxon>
        <taxon>Ecdysozoa</taxon>
        <taxon>Nematoda</taxon>
        <taxon>Chromadorea</taxon>
        <taxon>Rhabditida</taxon>
        <taxon>Rhabditina</taxon>
        <taxon>Rhabditomorpha</taxon>
        <taxon>Rhabditoidea</taxon>
        <taxon>Rhabditidae</taxon>
        <taxon>Peloderinae</taxon>
        <taxon>Caenorhabditis</taxon>
    </lineage>
</organism>
<sequence>MIVKELRNFHPTEEHIKSIGVRKRLFDSMKRVFASQREEVAVQKKENPRGTENSRTQSTAPKAISNGNISKKFVVQQPKRHN</sequence>
<protein>
    <submittedName>
        <fullName evidence="2">Uncharacterized protein</fullName>
    </submittedName>
</protein>
<feature type="region of interest" description="Disordered" evidence="1">
    <location>
        <begin position="38"/>
        <end position="82"/>
    </location>
</feature>
<dbReference type="Proteomes" id="UP000230233">
    <property type="component" value="Chromosome IV"/>
</dbReference>
<feature type="compositionally biased region" description="Basic and acidic residues" evidence="1">
    <location>
        <begin position="38"/>
        <end position="49"/>
    </location>
</feature>
<comment type="caution">
    <text evidence="2">The sequence shown here is derived from an EMBL/GenBank/DDBJ whole genome shotgun (WGS) entry which is preliminary data.</text>
</comment>
<feature type="compositionally biased region" description="Polar residues" evidence="1">
    <location>
        <begin position="50"/>
        <end position="69"/>
    </location>
</feature>
<gene>
    <name evidence="2" type="primary">Cnig_chr_IV.g15368</name>
    <name evidence="2" type="ORF">B9Z55_015368</name>
</gene>
<dbReference type="AlphaFoldDB" id="A0A2G5UA48"/>
<dbReference type="EMBL" id="PDUG01000004">
    <property type="protein sequence ID" value="PIC36323.1"/>
    <property type="molecule type" value="Genomic_DNA"/>
</dbReference>
<name>A0A2G5UA48_9PELO</name>
<dbReference type="OrthoDB" id="5893806at2759"/>
<reference evidence="3" key="1">
    <citation type="submission" date="2017-10" db="EMBL/GenBank/DDBJ databases">
        <title>Rapid genome shrinkage in a self-fertile nematode reveals novel sperm competition proteins.</title>
        <authorList>
            <person name="Yin D."/>
            <person name="Schwarz E.M."/>
            <person name="Thomas C.G."/>
            <person name="Felde R.L."/>
            <person name="Korf I.F."/>
            <person name="Cutter A.D."/>
            <person name="Schartner C.M."/>
            <person name="Ralston E.J."/>
            <person name="Meyer B.J."/>
            <person name="Haag E.S."/>
        </authorList>
    </citation>
    <scope>NUCLEOTIDE SEQUENCE [LARGE SCALE GENOMIC DNA]</scope>
    <source>
        <strain evidence="3">JU1422</strain>
    </source>
</reference>
<evidence type="ECO:0000256" key="1">
    <source>
        <dbReference type="SAM" id="MobiDB-lite"/>
    </source>
</evidence>
<accession>A0A2G5UA48</accession>
<proteinExistence type="predicted"/>
<keyword evidence="3" id="KW-1185">Reference proteome</keyword>
<evidence type="ECO:0000313" key="2">
    <source>
        <dbReference type="EMBL" id="PIC36323.1"/>
    </source>
</evidence>